<evidence type="ECO:0000256" key="5">
    <source>
        <dbReference type="ARBA" id="ARBA00022989"/>
    </source>
</evidence>
<sequence length="355" mass="39644">MRWNFLGDQEVKKLLHFHLAMISCIFLGNYGREAVAALSTYSPSYVSAGTVLWSNCAGCILMGLFQSLNATSGWFSDYPNLFAALTTGFCGSFSSFSTFMIEVFEYSSNLTNSNLKHHTKLPNRAYGIMEWLSVVIIDISVSMSGLIFGRFLGSEIVIKYAEIEEEGFDEEENKTVRTKPHPMVDKVLKVVYYTLILSAIPYIILIVILAAYYGNYSRGKWTLPPLFGIFGAYCRLYISKWVNPISKKFYFGTFICNVTATLLSAIFTLVLRGRKDYHDPLPIIHTKNACRVVTALMGGFCGSLSTMSTFSNEAYLLPLGRTLVYYSATVGLAYILIVITLGSYAWTRGLTAAYC</sequence>
<dbReference type="InterPro" id="IPR003691">
    <property type="entry name" value="FluC"/>
</dbReference>
<evidence type="ECO:0000256" key="9">
    <source>
        <dbReference type="SAM" id="Phobius"/>
    </source>
</evidence>
<dbReference type="PANTHER" id="PTHR28259">
    <property type="entry name" value="FLUORIDE EXPORT PROTEIN 1-RELATED"/>
    <property type="match status" value="1"/>
</dbReference>
<gene>
    <name evidence="10" type="ORF">DAKH74_049250</name>
</gene>
<reference evidence="10 11" key="1">
    <citation type="journal article" date="2023" name="Elife">
        <title>Identification of key yeast species and microbe-microbe interactions impacting larval growth of Drosophila in the wild.</title>
        <authorList>
            <person name="Mure A."/>
            <person name="Sugiura Y."/>
            <person name="Maeda R."/>
            <person name="Honda K."/>
            <person name="Sakurai N."/>
            <person name="Takahashi Y."/>
            <person name="Watada M."/>
            <person name="Katoh T."/>
            <person name="Gotoh A."/>
            <person name="Gotoh Y."/>
            <person name="Taniguchi I."/>
            <person name="Nakamura K."/>
            <person name="Hayashi T."/>
            <person name="Katayama T."/>
            <person name="Uemura T."/>
            <person name="Hattori Y."/>
        </authorList>
    </citation>
    <scope>NUCLEOTIDE SEQUENCE [LARGE SCALE GENOMIC DNA]</scope>
    <source>
        <strain evidence="10 11">KH-74</strain>
    </source>
</reference>
<evidence type="ECO:0000256" key="7">
    <source>
        <dbReference type="ARBA" id="ARBA00035120"/>
    </source>
</evidence>
<keyword evidence="4 9" id="KW-0812">Transmembrane</keyword>
<evidence type="ECO:0000256" key="6">
    <source>
        <dbReference type="ARBA" id="ARBA00023136"/>
    </source>
</evidence>
<keyword evidence="6 9" id="KW-0472">Membrane</keyword>
<feature type="transmembrane region" description="Helical" evidence="9">
    <location>
        <begin position="44"/>
        <end position="65"/>
    </location>
</feature>
<evidence type="ECO:0000256" key="1">
    <source>
        <dbReference type="ARBA" id="ARBA00002598"/>
    </source>
</evidence>
<organism evidence="10 11">
    <name type="scientific">Maudiozyma humilis</name>
    <name type="common">Sour dough yeast</name>
    <name type="synonym">Kazachstania humilis</name>
    <dbReference type="NCBI Taxonomy" id="51915"/>
    <lineage>
        <taxon>Eukaryota</taxon>
        <taxon>Fungi</taxon>
        <taxon>Dikarya</taxon>
        <taxon>Ascomycota</taxon>
        <taxon>Saccharomycotina</taxon>
        <taxon>Saccharomycetes</taxon>
        <taxon>Saccharomycetales</taxon>
        <taxon>Saccharomycetaceae</taxon>
        <taxon>Maudiozyma</taxon>
    </lineage>
</organism>
<comment type="function">
    <text evidence="1">Fluoride channel required for the rapid expulsion of cytoplasmic fluoride.</text>
</comment>
<evidence type="ECO:0000256" key="2">
    <source>
        <dbReference type="ARBA" id="ARBA00004651"/>
    </source>
</evidence>
<feature type="transmembrane region" description="Helical" evidence="9">
    <location>
        <begin position="250"/>
        <end position="271"/>
    </location>
</feature>
<evidence type="ECO:0000256" key="4">
    <source>
        <dbReference type="ARBA" id="ARBA00022692"/>
    </source>
</evidence>
<keyword evidence="3" id="KW-1003">Cell membrane</keyword>
<feature type="transmembrane region" description="Helical" evidence="9">
    <location>
        <begin position="323"/>
        <end position="346"/>
    </location>
</feature>
<feature type="transmembrane region" description="Helical" evidence="9">
    <location>
        <begin position="221"/>
        <end position="238"/>
    </location>
</feature>
<protein>
    <submittedName>
        <fullName evidence="10">Fluoride transporter</fullName>
    </submittedName>
</protein>
<proteinExistence type="inferred from homology"/>
<comment type="similarity">
    <text evidence="7">Belongs to the fluoride channel Fluc/FEX (TC 1.A.43) family.</text>
</comment>
<keyword evidence="11" id="KW-1185">Reference proteome</keyword>
<evidence type="ECO:0000256" key="8">
    <source>
        <dbReference type="ARBA" id="ARBA00035585"/>
    </source>
</evidence>
<feature type="transmembrane region" description="Helical" evidence="9">
    <location>
        <begin position="292"/>
        <end position="311"/>
    </location>
</feature>
<name>A0AAV5S3I5_MAUHU</name>
<dbReference type="Pfam" id="PF02537">
    <property type="entry name" value="CRCB"/>
    <property type="match status" value="2"/>
</dbReference>
<accession>A0AAV5S3I5</accession>
<dbReference type="Proteomes" id="UP001377567">
    <property type="component" value="Unassembled WGS sequence"/>
</dbReference>
<evidence type="ECO:0000313" key="10">
    <source>
        <dbReference type="EMBL" id="GMM58308.1"/>
    </source>
</evidence>
<comment type="catalytic activity">
    <reaction evidence="8">
        <text>fluoride(in) = fluoride(out)</text>
        <dbReference type="Rhea" id="RHEA:76159"/>
        <dbReference type="ChEBI" id="CHEBI:17051"/>
    </reaction>
    <physiologicalReaction direction="left-to-right" evidence="8">
        <dbReference type="Rhea" id="RHEA:76160"/>
    </physiologicalReaction>
</comment>
<feature type="transmembrane region" description="Helical" evidence="9">
    <location>
        <begin position="190"/>
        <end position="214"/>
    </location>
</feature>
<dbReference type="PROSITE" id="PS51257">
    <property type="entry name" value="PROKAR_LIPOPROTEIN"/>
    <property type="match status" value="1"/>
</dbReference>
<comment type="caution">
    <text evidence="10">The sequence shown here is derived from an EMBL/GenBank/DDBJ whole genome shotgun (WGS) entry which is preliminary data.</text>
</comment>
<dbReference type="AlphaFoldDB" id="A0AAV5S3I5"/>
<keyword evidence="5 9" id="KW-1133">Transmembrane helix</keyword>
<dbReference type="PANTHER" id="PTHR28259:SF1">
    <property type="entry name" value="FLUORIDE EXPORT PROTEIN 1-RELATED"/>
    <property type="match status" value="1"/>
</dbReference>
<dbReference type="EMBL" id="BTGD01000025">
    <property type="protein sequence ID" value="GMM58308.1"/>
    <property type="molecule type" value="Genomic_DNA"/>
</dbReference>
<evidence type="ECO:0000256" key="3">
    <source>
        <dbReference type="ARBA" id="ARBA00022475"/>
    </source>
</evidence>
<evidence type="ECO:0000313" key="11">
    <source>
        <dbReference type="Proteomes" id="UP001377567"/>
    </source>
</evidence>
<feature type="transmembrane region" description="Helical" evidence="9">
    <location>
        <begin position="81"/>
        <end position="104"/>
    </location>
</feature>
<feature type="transmembrane region" description="Helical" evidence="9">
    <location>
        <begin position="125"/>
        <end position="148"/>
    </location>
</feature>
<feature type="transmembrane region" description="Helical" evidence="9">
    <location>
        <begin position="15"/>
        <end position="32"/>
    </location>
</feature>
<dbReference type="GO" id="GO:0005886">
    <property type="term" value="C:plasma membrane"/>
    <property type="evidence" value="ECO:0007669"/>
    <property type="project" value="UniProtKB-SubCell"/>
</dbReference>
<comment type="subcellular location">
    <subcellularLocation>
        <location evidence="2">Cell membrane</location>
        <topology evidence="2">Multi-pass membrane protein</topology>
    </subcellularLocation>
</comment>
<dbReference type="GO" id="GO:1903425">
    <property type="term" value="F:fluoride transmembrane transporter activity"/>
    <property type="evidence" value="ECO:0007669"/>
    <property type="project" value="TreeGrafter"/>
</dbReference>